<gene>
    <name evidence="3" type="ORF">E5161_14530</name>
</gene>
<feature type="chain" id="PRO_5038808825" evidence="2">
    <location>
        <begin position="27"/>
        <end position="144"/>
    </location>
</feature>
<dbReference type="EMBL" id="SUPK01000007">
    <property type="protein sequence ID" value="TJY40929.1"/>
    <property type="molecule type" value="Genomic_DNA"/>
</dbReference>
<organism evidence="3 4">
    <name type="scientific">Cohnella pontilimi</name>
    <dbReference type="NCBI Taxonomy" id="2564100"/>
    <lineage>
        <taxon>Bacteria</taxon>
        <taxon>Bacillati</taxon>
        <taxon>Bacillota</taxon>
        <taxon>Bacilli</taxon>
        <taxon>Bacillales</taxon>
        <taxon>Paenibacillaceae</taxon>
        <taxon>Cohnella</taxon>
    </lineage>
</organism>
<comment type="caution">
    <text evidence="3">The sequence shown here is derived from an EMBL/GenBank/DDBJ whole genome shotgun (WGS) entry which is preliminary data.</text>
</comment>
<evidence type="ECO:0000256" key="2">
    <source>
        <dbReference type="SAM" id="SignalP"/>
    </source>
</evidence>
<dbReference type="OrthoDB" id="2626906at2"/>
<dbReference type="PROSITE" id="PS51257">
    <property type="entry name" value="PROKAR_LIPOPROTEIN"/>
    <property type="match status" value="1"/>
</dbReference>
<keyword evidence="2" id="KW-0732">Signal</keyword>
<accession>A0A4V5LRX5</accession>
<name>A0A4V5LRX5_9BACL</name>
<sequence length="144" mass="14905">MKKQSSKTLAWSTAVLTLMLIGTACSGGSYNNSEASSSPSAAAALAPSASASPSESPSASASPSASSSPELKTATGEYVGLSDPHSIEIKVDGKSENFQISPESADKISSWENGTKVSFQYMEQELDVDGQKVKQLIITVIDKA</sequence>
<protein>
    <submittedName>
        <fullName evidence="3">Uncharacterized protein</fullName>
    </submittedName>
</protein>
<proteinExistence type="predicted"/>
<feature type="region of interest" description="Disordered" evidence="1">
    <location>
        <begin position="29"/>
        <end position="79"/>
    </location>
</feature>
<feature type="signal peptide" evidence="2">
    <location>
        <begin position="1"/>
        <end position="26"/>
    </location>
</feature>
<evidence type="ECO:0000313" key="4">
    <source>
        <dbReference type="Proteomes" id="UP000309673"/>
    </source>
</evidence>
<reference evidence="3 4" key="1">
    <citation type="submission" date="2019-04" db="EMBL/GenBank/DDBJ databases">
        <title>Cohnella sp. nov., isolated from soil.</title>
        <authorList>
            <person name="Kim W."/>
        </authorList>
    </citation>
    <scope>NUCLEOTIDE SEQUENCE [LARGE SCALE GENOMIC DNA]</scope>
    <source>
        <strain evidence="3 4">CAU 1483</strain>
    </source>
</reference>
<dbReference type="Proteomes" id="UP000309673">
    <property type="component" value="Unassembled WGS sequence"/>
</dbReference>
<evidence type="ECO:0000256" key="1">
    <source>
        <dbReference type="SAM" id="MobiDB-lite"/>
    </source>
</evidence>
<dbReference type="AlphaFoldDB" id="A0A4V5LRX5"/>
<feature type="compositionally biased region" description="Low complexity" evidence="1">
    <location>
        <begin position="33"/>
        <end position="71"/>
    </location>
</feature>
<evidence type="ECO:0000313" key="3">
    <source>
        <dbReference type="EMBL" id="TJY40929.1"/>
    </source>
</evidence>
<dbReference type="RefSeq" id="WP_136778558.1">
    <property type="nucleotide sequence ID" value="NZ_SUPK01000007.1"/>
</dbReference>
<keyword evidence="4" id="KW-1185">Reference proteome</keyword>